<keyword evidence="2" id="KW-1185">Reference proteome</keyword>
<proteinExistence type="predicted"/>
<dbReference type="OrthoDB" id="195089at2759"/>
<dbReference type="Proteomes" id="UP000281553">
    <property type="component" value="Unassembled WGS sequence"/>
</dbReference>
<dbReference type="EMBL" id="UYRU01065023">
    <property type="protein sequence ID" value="VDN16211.1"/>
    <property type="molecule type" value="Genomic_DNA"/>
</dbReference>
<evidence type="ECO:0000313" key="2">
    <source>
        <dbReference type="Proteomes" id="UP000281553"/>
    </source>
</evidence>
<gene>
    <name evidence="1" type="ORF">DILT_LOCUS12042</name>
</gene>
<accession>A0A3P7MEA1</accession>
<dbReference type="AlphaFoldDB" id="A0A3P7MEA1"/>
<sequence>MAPCAFPLFTQINSTQVVQTAVTLPSDSARNEALCTEIVGLLQRLVSSTLLASSPATQRDDPEALVKSDIYWGLCEVAMFNPGLVSPVITLFWRLLSKCLDPALSKTNPIFDKENGCTSLPDTLRAVPLRLSQLIMLTEPDSILAYREHPQLPVVKFD</sequence>
<evidence type="ECO:0000313" key="1">
    <source>
        <dbReference type="EMBL" id="VDN16211.1"/>
    </source>
</evidence>
<protein>
    <submittedName>
        <fullName evidence="1">Uncharacterized protein</fullName>
    </submittedName>
</protein>
<reference evidence="1 2" key="1">
    <citation type="submission" date="2018-11" db="EMBL/GenBank/DDBJ databases">
        <authorList>
            <consortium name="Pathogen Informatics"/>
        </authorList>
    </citation>
    <scope>NUCLEOTIDE SEQUENCE [LARGE SCALE GENOMIC DNA]</scope>
</reference>
<name>A0A3P7MEA1_DIBLA</name>
<organism evidence="1 2">
    <name type="scientific">Dibothriocephalus latus</name>
    <name type="common">Fish tapeworm</name>
    <name type="synonym">Diphyllobothrium latum</name>
    <dbReference type="NCBI Taxonomy" id="60516"/>
    <lineage>
        <taxon>Eukaryota</taxon>
        <taxon>Metazoa</taxon>
        <taxon>Spiralia</taxon>
        <taxon>Lophotrochozoa</taxon>
        <taxon>Platyhelminthes</taxon>
        <taxon>Cestoda</taxon>
        <taxon>Eucestoda</taxon>
        <taxon>Diphyllobothriidea</taxon>
        <taxon>Diphyllobothriidae</taxon>
        <taxon>Dibothriocephalus</taxon>
    </lineage>
</organism>